<organism evidence="1 2">
    <name type="scientific">Pseudoalteromonas obscura</name>
    <dbReference type="NCBI Taxonomy" id="3048491"/>
    <lineage>
        <taxon>Bacteria</taxon>
        <taxon>Pseudomonadati</taxon>
        <taxon>Pseudomonadota</taxon>
        <taxon>Gammaproteobacteria</taxon>
        <taxon>Alteromonadales</taxon>
        <taxon>Pseudoalteromonadaceae</taxon>
        <taxon>Pseudoalteromonas</taxon>
    </lineage>
</organism>
<accession>A0ABT7EH92</accession>
<dbReference type="EMBL" id="JASJUT010000002">
    <property type="protein sequence ID" value="MDK2594384.1"/>
    <property type="molecule type" value="Genomic_DNA"/>
</dbReference>
<dbReference type="RefSeq" id="WP_284136536.1">
    <property type="nucleotide sequence ID" value="NZ_JASJUT010000002.1"/>
</dbReference>
<reference evidence="1 2" key="1">
    <citation type="submission" date="2023-05" db="EMBL/GenBank/DDBJ databases">
        <title>Pseudoalteromonas ardens sp. nov., Pseudoalteromonas obscura sp. nov., and Pseudoalteromonas umbrosa sp. nov., isolated from the coral Montipora capitata.</title>
        <authorList>
            <person name="Thomas E.M."/>
            <person name="Smith E.M."/>
            <person name="Papke E."/>
            <person name="Shlafstein M.D."/>
            <person name="Oline D.K."/>
            <person name="Videau P."/>
            <person name="Saw J.H."/>
            <person name="Strangman W.K."/>
            <person name="Ushijima B."/>
        </authorList>
    </citation>
    <scope>NUCLEOTIDE SEQUENCE [LARGE SCALE GENOMIC DNA]</scope>
    <source>
        <strain evidence="1 2">P94</strain>
    </source>
</reference>
<comment type="caution">
    <text evidence="1">The sequence shown here is derived from an EMBL/GenBank/DDBJ whole genome shotgun (WGS) entry which is preliminary data.</text>
</comment>
<protein>
    <submittedName>
        <fullName evidence="1">Uncharacterized protein</fullName>
    </submittedName>
</protein>
<sequence>MQRSDLKIFKPERLGNETNAGGHRTANAIISGKLNDVFSAISDVDHASSSLDLVKLYPTVFTPDATRLLNAHIFVSDQPDDPLVSTLIADSSHLKDESLLSDMSDMLKTAVYHGTSNITKEAGGKELVIKNTSRTVAPTVVNRIARTGLKIGNDSLFRTQKLTSYGNMTQINLEVPDLLTDRPNYHGIYSYWSSGWQRWATKRVFFNEVNRNGTSISINLNSQFPLVSGQTFTFFYMSSNDFRWHRFPAQLTLAPGERVLPGYSRIKKTGVNEVFTDDGEGRFVENGYVIATIDYDSGVITEIETIDYNGSVSDDLGVMVVKRQQVTKSLNFNLDIPSFAMSSLYIKFATSSGVNLSASADDNGNISGENVSGTVTSSGDVTLTFLVDVLPDTLTYDVDQLEEVTMPTPPGSIDYNKLPSGSVPIFHEDHLVCIQHRERTAHSSLSVGQTLNVLADADWLDIVDSNGKSLYSSNDENYSYNKATGVLTINVGISAFLAPFVVTTIQAELVQIQSISGQTAQLFTELSRSYPQGSTVSSVQRLGDLQARTADERTLSGWNNDFSANGAQASNSVNTVQYPIEMKNQGAINQRWAIVFTSNSEFEVLGESVGIVATGNTSVDCMPMNPLTTAPFFKLPKEAFGSGLNPGEAFLFTTYAGSAPTMLIRSVSPGHTNIETDNSTIAFRGSL</sequence>
<keyword evidence="2" id="KW-1185">Reference proteome</keyword>
<gene>
    <name evidence="1" type="ORF">QNM18_04800</name>
</gene>
<dbReference type="Proteomes" id="UP001231915">
    <property type="component" value="Unassembled WGS sequence"/>
</dbReference>
<proteinExistence type="predicted"/>
<name>A0ABT7EH92_9GAMM</name>
<evidence type="ECO:0000313" key="2">
    <source>
        <dbReference type="Proteomes" id="UP001231915"/>
    </source>
</evidence>
<evidence type="ECO:0000313" key="1">
    <source>
        <dbReference type="EMBL" id="MDK2594384.1"/>
    </source>
</evidence>